<dbReference type="InterPro" id="IPR006262">
    <property type="entry name" value="Cyt_deam_tetra"/>
</dbReference>
<organism evidence="15 16">
    <name type="scientific">Coemansia spiralis</name>
    <dbReference type="NCBI Taxonomy" id="417178"/>
    <lineage>
        <taxon>Eukaryota</taxon>
        <taxon>Fungi</taxon>
        <taxon>Fungi incertae sedis</taxon>
        <taxon>Zoopagomycota</taxon>
        <taxon>Kickxellomycotina</taxon>
        <taxon>Kickxellomycetes</taxon>
        <taxon>Kickxellales</taxon>
        <taxon>Kickxellaceae</taxon>
        <taxon>Coemansia</taxon>
    </lineage>
</organism>
<evidence type="ECO:0000256" key="8">
    <source>
        <dbReference type="ARBA" id="ARBA00032005"/>
    </source>
</evidence>
<dbReference type="InterPro" id="IPR002125">
    <property type="entry name" value="CMP_dCMP_dom"/>
</dbReference>
<dbReference type="GO" id="GO:0042802">
    <property type="term" value="F:identical protein binding"/>
    <property type="evidence" value="ECO:0007669"/>
    <property type="project" value="UniProtKB-ARBA"/>
</dbReference>
<dbReference type="NCBIfam" id="NF004064">
    <property type="entry name" value="PRK05578.1"/>
    <property type="match status" value="1"/>
</dbReference>
<dbReference type="CDD" id="cd01283">
    <property type="entry name" value="cytidine_deaminase"/>
    <property type="match status" value="1"/>
</dbReference>
<dbReference type="FunFam" id="3.40.140.10:FF:000008">
    <property type="entry name" value="Cytidine deaminase"/>
    <property type="match status" value="1"/>
</dbReference>
<proteinExistence type="inferred from homology"/>
<evidence type="ECO:0000256" key="4">
    <source>
        <dbReference type="ARBA" id="ARBA00012783"/>
    </source>
</evidence>
<dbReference type="GO" id="GO:0005829">
    <property type="term" value="C:cytosol"/>
    <property type="evidence" value="ECO:0007669"/>
    <property type="project" value="TreeGrafter"/>
</dbReference>
<keyword evidence="7 11" id="KW-0862">Zinc</keyword>
<comment type="caution">
    <text evidence="15">The sequence shown here is derived from an EMBL/GenBank/DDBJ whole genome shotgun (WGS) entry which is preliminary data.</text>
</comment>
<feature type="active site" description="Proton donor" evidence="10">
    <location>
        <position position="66"/>
    </location>
</feature>
<dbReference type="Pfam" id="PF00383">
    <property type="entry name" value="dCMP_cyt_deam_1"/>
    <property type="match status" value="1"/>
</dbReference>
<name>A0A9W8L0P5_9FUNG</name>
<evidence type="ECO:0000256" key="10">
    <source>
        <dbReference type="PIRSR" id="PIRSR606262-1"/>
    </source>
</evidence>
<evidence type="ECO:0000256" key="1">
    <source>
        <dbReference type="ARBA" id="ARBA00001947"/>
    </source>
</evidence>
<dbReference type="PANTHER" id="PTHR11644">
    <property type="entry name" value="CYTIDINE DEAMINASE"/>
    <property type="match status" value="1"/>
</dbReference>
<dbReference type="NCBIfam" id="TIGR01354">
    <property type="entry name" value="cyt_deam_tetra"/>
    <property type="match status" value="1"/>
</dbReference>
<evidence type="ECO:0000259" key="14">
    <source>
        <dbReference type="PROSITE" id="PS51747"/>
    </source>
</evidence>
<feature type="compositionally biased region" description="Polar residues" evidence="13">
    <location>
        <begin position="182"/>
        <end position="212"/>
    </location>
</feature>
<dbReference type="SUPFAM" id="SSF53927">
    <property type="entry name" value="Cytidine deaminase-like"/>
    <property type="match status" value="1"/>
</dbReference>
<dbReference type="Pfam" id="PF05063">
    <property type="entry name" value="MT-A70"/>
    <property type="match status" value="1"/>
</dbReference>
<dbReference type="InterPro" id="IPR016192">
    <property type="entry name" value="APOBEC/CMP_deaminase_Zn-bd"/>
</dbReference>
<dbReference type="EC" id="3.5.4.5" evidence="4"/>
<dbReference type="Proteomes" id="UP001151518">
    <property type="component" value="Unassembled WGS sequence"/>
</dbReference>
<evidence type="ECO:0000313" key="15">
    <source>
        <dbReference type="EMBL" id="KAJ2680244.1"/>
    </source>
</evidence>
<comment type="catalytic activity">
    <reaction evidence="9">
        <text>cytidine + H2O + H(+) = uridine + NH4(+)</text>
        <dbReference type="Rhea" id="RHEA:16069"/>
        <dbReference type="ChEBI" id="CHEBI:15377"/>
        <dbReference type="ChEBI" id="CHEBI:15378"/>
        <dbReference type="ChEBI" id="CHEBI:16704"/>
        <dbReference type="ChEBI" id="CHEBI:17562"/>
        <dbReference type="ChEBI" id="CHEBI:28938"/>
        <dbReference type="EC" id="3.5.4.5"/>
    </reaction>
</comment>
<evidence type="ECO:0000256" key="11">
    <source>
        <dbReference type="PIRSR" id="PIRSR606262-3"/>
    </source>
</evidence>
<comment type="cofactor">
    <cofactor evidence="1 11">
        <name>Zn(2+)</name>
        <dbReference type="ChEBI" id="CHEBI:29105"/>
    </cofactor>
</comment>
<dbReference type="GO" id="GO:0004126">
    <property type="term" value="F:cytidine deaminase activity"/>
    <property type="evidence" value="ECO:0007669"/>
    <property type="project" value="UniProtKB-EC"/>
</dbReference>
<evidence type="ECO:0000256" key="6">
    <source>
        <dbReference type="ARBA" id="ARBA00022801"/>
    </source>
</evidence>
<reference evidence="15" key="1">
    <citation type="submission" date="2022-07" db="EMBL/GenBank/DDBJ databases">
        <title>Phylogenomic reconstructions and comparative analyses of Kickxellomycotina fungi.</title>
        <authorList>
            <person name="Reynolds N.K."/>
            <person name="Stajich J.E."/>
            <person name="Barry K."/>
            <person name="Grigoriev I.V."/>
            <person name="Crous P."/>
            <person name="Smith M.E."/>
        </authorList>
    </citation>
    <scope>NUCLEOTIDE SEQUENCE</scope>
    <source>
        <strain evidence="15">NRRL 3115</strain>
    </source>
</reference>
<dbReference type="GO" id="GO:0008270">
    <property type="term" value="F:zinc ion binding"/>
    <property type="evidence" value="ECO:0007669"/>
    <property type="project" value="InterPro"/>
</dbReference>
<evidence type="ECO:0000256" key="9">
    <source>
        <dbReference type="ARBA" id="ARBA00049558"/>
    </source>
</evidence>
<dbReference type="PANTHER" id="PTHR11644:SF2">
    <property type="entry name" value="CYTIDINE DEAMINASE"/>
    <property type="match status" value="1"/>
</dbReference>
<dbReference type="InterPro" id="IPR007757">
    <property type="entry name" value="MT-A70-like"/>
</dbReference>
<feature type="binding site" evidence="11">
    <location>
        <position position="101"/>
    </location>
    <ligand>
        <name>Zn(2+)</name>
        <dbReference type="ChEBI" id="CHEBI:29105"/>
        <note>catalytic</note>
    </ligand>
</feature>
<evidence type="ECO:0000256" key="7">
    <source>
        <dbReference type="ARBA" id="ARBA00022833"/>
    </source>
</evidence>
<dbReference type="PROSITE" id="PS00903">
    <property type="entry name" value="CYT_DCMP_DEAMINASES_1"/>
    <property type="match status" value="1"/>
</dbReference>
<feature type="binding site" evidence="11">
    <location>
        <position position="98"/>
    </location>
    <ligand>
        <name>Zn(2+)</name>
        <dbReference type="ChEBI" id="CHEBI:29105"/>
        <note>catalytic</note>
    </ligand>
</feature>
<dbReference type="EMBL" id="JANBTW010000006">
    <property type="protein sequence ID" value="KAJ2680244.1"/>
    <property type="molecule type" value="Genomic_DNA"/>
</dbReference>
<keyword evidence="5 11" id="KW-0479">Metal-binding</keyword>
<dbReference type="PROSITE" id="PS51747">
    <property type="entry name" value="CYT_DCMP_DEAMINASES_2"/>
    <property type="match status" value="1"/>
</dbReference>
<dbReference type="AlphaFoldDB" id="A0A9W8L0P5"/>
<gene>
    <name evidence="15" type="ORF">GGI25_000837</name>
</gene>
<evidence type="ECO:0000256" key="3">
    <source>
        <dbReference type="ARBA" id="ARBA00006576"/>
    </source>
</evidence>
<evidence type="ECO:0000256" key="2">
    <source>
        <dbReference type="ARBA" id="ARBA00003949"/>
    </source>
</evidence>
<evidence type="ECO:0000313" key="16">
    <source>
        <dbReference type="Proteomes" id="UP001151518"/>
    </source>
</evidence>
<comment type="similarity">
    <text evidence="12">Belongs to the MT-A70-like family.</text>
</comment>
<dbReference type="GO" id="GO:0072527">
    <property type="term" value="P:pyrimidine-containing compound metabolic process"/>
    <property type="evidence" value="ECO:0007669"/>
    <property type="project" value="UniProtKB-ARBA"/>
</dbReference>
<feature type="binding site" evidence="11">
    <location>
        <position position="64"/>
    </location>
    <ligand>
        <name>Zn(2+)</name>
        <dbReference type="ChEBI" id="CHEBI:29105"/>
        <note>catalytic</note>
    </ligand>
</feature>
<dbReference type="PROSITE" id="PS51143">
    <property type="entry name" value="MT_A70"/>
    <property type="match status" value="1"/>
</dbReference>
<evidence type="ECO:0000256" key="5">
    <source>
        <dbReference type="ARBA" id="ARBA00022723"/>
    </source>
</evidence>
<evidence type="ECO:0000256" key="12">
    <source>
        <dbReference type="PROSITE-ProRule" id="PRU00489"/>
    </source>
</evidence>
<sequence>MIEFKFEEPRDQKAAELARMSLDARSNSHSPYSKFRVGAAVRVVGGQCFKGCNIESCSFSPTICAERVAVASAVAAGFKKLEAIAISSDLVDVPITPCGVCRQFMREFSRDLEILLVRPDGKVCQTDLLVLLPGSFGPDSLPEYNQYYVGYVEDDESVDAIMKKFEELERIEKEFSAKKKTISSANQPSPSSGTEQTDIDASTFRVSASTSALAEGEGEGSDKPIEDESIINNQHSDDAISNVLMQAYKPDANEKNEEEEGMTAELLEEVFKRTSAFTVRGALLDAFDLEAMDDIELWEAEAGNAIPSEWEEEEDYITLNLDDDALDDEFGVVPPRRRYLKRDPTKKSSGPRLSSRDQIIQRYKYMQVRVQDRHGHTFFVSRKVNAVDPSMPTYVRIPPNPIPRSWVKHIRPLVDDAEATTKNIISGILIPNEEPKWSRLIQTDVTLDYDFSNFDRTFQCVYMDPPLLLPGEKNKPGFFKISKLVAIPVHKLLVSGAFLFTWCEKELIVDMCEIAEKHWGLKYVENFCWVRQQTNNHIARLPSSYFRRSKVTLLIFRREGDLEMRHQRSPDSVFDFVKPRMSGDLNDRKPDFAYTVIETLLPRALCSDELAEPDRLLQLWMPADSHRTNWTTILQKPVADYHLC</sequence>
<dbReference type="InterPro" id="IPR016193">
    <property type="entry name" value="Cytidine_deaminase-like"/>
</dbReference>
<evidence type="ECO:0000256" key="13">
    <source>
        <dbReference type="SAM" id="MobiDB-lite"/>
    </source>
</evidence>
<comment type="function">
    <text evidence="2">This enzyme scavenges exogenous and endogenous cytidine and 2'-deoxycytidine for UMP synthesis.</text>
</comment>
<accession>A0A9W8L0P5</accession>
<feature type="domain" description="CMP/dCMP-type deaminase" evidence="14">
    <location>
        <begin position="12"/>
        <end position="139"/>
    </location>
</feature>
<comment type="similarity">
    <text evidence="3">Belongs to the cytidine and deoxycytidylate deaminase family.</text>
</comment>
<dbReference type="GO" id="GO:0055086">
    <property type="term" value="P:nucleobase-containing small molecule metabolic process"/>
    <property type="evidence" value="ECO:0007669"/>
    <property type="project" value="UniProtKB-ARBA"/>
</dbReference>
<keyword evidence="6" id="KW-0378">Hydrolase</keyword>
<dbReference type="OrthoDB" id="426718at2759"/>
<protein>
    <recommendedName>
        <fullName evidence="4">cytidine deaminase</fullName>
        <ecNumber evidence="4">3.5.4.5</ecNumber>
    </recommendedName>
    <alternativeName>
        <fullName evidence="8">Cytidine aminohydrolase</fullName>
    </alternativeName>
</protein>
<dbReference type="Gene3D" id="3.40.140.10">
    <property type="entry name" value="Cytidine Deaminase, domain 2"/>
    <property type="match status" value="1"/>
</dbReference>
<dbReference type="InterPro" id="IPR050202">
    <property type="entry name" value="Cyt/Deoxycyt_deaminase"/>
</dbReference>
<feature type="region of interest" description="Disordered" evidence="13">
    <location>
        <begin position="177"/>
        <end position="227"/>
    </location>
</feature>